<evidence type="ECO:0000313" key="3">
    <source>
        <dbReference type="Proteomes" id="UP001595748"/>
    </source>
</evidence>
<dbReference type="InterPro" id="IPR028098">
    <property type="entry name" value="Glyco_trans_4-like_N"/>
</dbReference>
<dbReference type="RefSeq" id="WP_380075935.1">
    <property type="nucleotide sequence ID" value="NZ_JBHRZF010000028.1"/>
</dbReference>
<protein>
    <submittedName>
        <fullName evidence="2">Glycosyltransferase family 4 protein</fullName>
    </submittedName>
</protein>
<dbReference type="Gene3D" id="3.40.50.2000">
    <property type="entry name" value="Glycogen Phosphorylase B"/>
    <property type="match status" value="2"/>
</dbReference>
<comment type="caution">
    <text evidence="2">The sequence shown here is derived from an EMBL/GenBank/DDBJ whole genome shotgun (WGS) entry which is preliminary data.</text>
</comment>
<dbReference type="Pfam" id="PF13692">
    <property type="entry name" value="Glyco_trans_1_4"/>
    <property type="match status" value="1"/>
</dbReference>
<proteinExistence type="predicted"/>
<name>A0ABV8A2W7_9DEIO</name>
<dbReference type="InterPro" id="IPR050194">
    <property type="entry name" value="Glycosyltransferase_grp1"/>
</dbReference>
<dbReference type="SUPFAM" id="SSF53756">
    <property type="entry name" value="UDP-Glycosyltransferase/glycogen phosphorylase"/>
    <property type="match status" value="1"/>
</dbReference>
<organism evidence="2 3">
    <name type="scientific">Deinococcus antarcticus</name>
    <dbReference type="NCBI Taxonomy" id="1298767"/>
    <lineage>
        <taxon>Bacteria</taxon>
        <taxon>Thermotogati</taxon>
        <taxon>Deinococcota</taxon>
        <taxon>Deinococci</taxon>
        <taxon>Deinococcales</taxon>
        <taxon>Deinococcaceae</taxon>
        <taxon>Deinococcus</taxon>
    </lineage>
</organism>
<dbReference type="PANTHER" id="PTHR45947:SF3">
    <property type="entry name" value="SULFOQUINOVOSYL TRANSFERASE SQD2"/>
    <property type="match status" value="1"/>
</dbReference>
<dbReference type="EMBL" id="JBHRZF010000028">
    <property type="protein sequence ID" value="MFC3859774.1"/>
    <property type="molecule type" value="Genomic_DNA"/>
</dbReference>
<dbReference type="Pfam" id="PF13579">
    <property type="entry name" value="Glyco_trans_4_4"/>
    <property type="match status" value="1"/>
</dbReference>
<dbReference type="Proteomes" id="UP001595748">
    <property type="component" value="Unassembled WGS sequence"/>
</dbReference>
<dbReference type="CDD" id="cd03794">
    <property type="entry name" value="GT4_WbuB-like"/>
    <property type="match status" value="1"/>
</dbReference>
<accession>A0ABV8A2W7</accession>
<feature type="domain" description="Glycosyltransferase subfamily 4-like N-terminal" evidence="1">
    <location>
        <begin position="22"/>
        <end position="202"/>
    </location>
</feature>
<evidence type="ECO:0000313" key="2">
    <source>
        <dbReference type="EMBL" id="MFC3859774.1"/>
    </source>
</evidence>
<sequence length="406" mass="45413">MKIWFVNQYAIPPQQAGPMRHYSLAKELVTLGHEVTIVASSFDHVTQKETRLIAEKPFELEVIDGVRFLWLYTPPYKGNSLARVKNMLAFSWQVAFGRALGTLGKPDAVVGSSPHLFGAMAAWVRAKQLRVPFVLEIRDLWPQSLIDLGNYSERHPIVLALTVIERWLYRFSDHIVAVLPGIHEPVARKGGHPERITWIPNGVGDLPALTPSAKKDDGTFIIMYAGTHGLANGLDLVLDSAKQLATQPETRPVRFVFMGDGPERQRLMERARQEGIGNVVFEPPVPKSQVYGKLAQADAYLLVLQDSPVFQWGVSPNKLFDYMAMRKPTLFGINTPFNPVKQSGAGLTFSPGDPASLPQAVTELLRLPPDKHAEMGLAGRQYVNEKHHFTNLALKYQHVFFQVARR</sequence>
<evidence type="ECO:0000259" key="1">
    <source>
        <dbReference type="Pfam" id="PF13579"/>
    </source>
</evidence>
<gene>
    <name evidence="2" type="ORF">ACFOPQ_03225</name>
</gene>
<dbReference type="PANTHER" id="PTHR45947">
    <property type="entry name" value="SULFOQUINOVOSYL TRANSFERASE SQD2"/>
    <property type="match status" value="1"/>
</dbReference>
<reference evidence="3" key="1">
    <citation type="journal article" date="2019" name="Int. J. Syst. Evol. Microbiol.">
        <title>The Global Catalogue of Microorganisms (GCM) 10K type strain sequencing project: providing services to taxonomists for standard genome sequencing and annotation.</title>
        <authorList>
            <consortium name="The Broad Institute Genomics Platform"/>
            <consortium name="The Broad Institute Genome Sequencing Center for Infectious Disease"/>
            <person name="Wu L."/>
            <person name="Ma J."/>
        </authorList>
    </citation>
    <scope>NUCLEOTIDE SEQUENCE [LARGE SCALE GENOMIC DNA]</scope>
    <source>
        <strain evidence="3">CCTCC AB 2013263</strain>
    </source>
</reference>
<keyword evidence="3" id="KW-1185">Reference proteome</keyword>